<dbReference type="AlphaFoldDB" id="A0A5M7BB60"/>
<reference evidence="3 4" key="1">
    <citation type="submission" date="2019-09" db="EMBL/GenBank/DDBJ databases">
        <title>Draft genome sequence of the thermophilic Saccharopolyspora hirsuta VKM Ac-666T.</title>
        <authorList>
            <person name="Lobastova T.G."/>
            <person name="Fokina V."/>
            <person name="Bragin E.Y."/>
            <person name="Shtratnikova V.Y."/>
            <person name="Starodumova I.P."/>
            <person name="Tarlachkov S.V."/>
            <person name="Donova M.V."/>
        </authorList>
    </citation>
    <scope>NUCLEOTIDE SEQUENCE [LARGE SCALE GENOMIC DNA]</scope>
    <source>
        <strain evidence="3 4">VKM Ac-666</strain>
    </source>
</reference>
<feature type="region of interest" description="Disordered" evidence="1">
    <location>
        <begin position="277"/>
        <end position="305"/>
    </location>
</feature>
<name>A0A5M7BB60_SACHI</name>
<evidence type="ECO:0008006" key="5">
    <source>
        <dbReference type="Google" id="ProtNLM"/>
    </source>
</evidence>
<comment type="caution">
    <text evidence="3">The sequence shown here is derived from an EMBL/GenBank/DDBJ whole genome shotgun (WGS) entry which is preliminary data.</text>
</comment>
<proteinExistence type="predicted"/>
<feature type="transmembrane region" description="Helical" evidence="2">
    <location>
        <begin position="308"/>
        <end position="326"/>
    </location>
</feature>
<keyword evidence="2" id="KW-1133">Transmembrane helix</keyword>
<sequence>MASGTAAASPAAAQLPEPAEECRVQDERLDELSGLASDGRAWYAVNDGGRSLRVHVLDPSDCSVRDVRTASNDPFDVEDLALGHDGSLWLADIGDNRRRRDTVALHVMPPGGGVALYRLSYPDGAHDAEALLLDRAGVPFIVTKEPLGTAGVYRPAQPLDTERTVPLERVGSVSLRATETPGGPLSRAFSTTLVTGGAVNHDGTAVAIRTYTDVYLYSAPDGDVVAALQREPLRIALPNERQGEAIAWEPDGSLLSASEGSEPVRRIPGAAKLLTETSAAPPDGDVPNPQPAGQTEPASGSSTTTGQAPLFAAVLAGLIVFLAGRLRRNR</sequence>
<organism evidence="3 4">
    <name type="scientific">Saccharopolyspora hirsuta</name>
    <dbReference type="NCBI Taxonomy" id="1837"/>
    <lineage>
        <taxon>Bacteria</taxon>
        <taxon>Bacillati</taxon>
        <taxon>Actinomycetota</taxon>
        <taxon>Actinomycetes</taxon>
        <taxon>Pseudonocardiales</taxon>
        <taxon>Pseudonocardiaceae</taxon>
        <taxon>Saccharopolyspora</taxon>
    </lineage>
</organism>
<dbReference type="EMBL" id="VWPH01000017">
    <property type="protein sequence ID" value="KAA5826883.1"/>
    <property type="molecule type" value="Genomic_DNA"/>
</dbReference>
<protein>
    <recommendedName>
        <fullName evidence="5">Esterase-like activity of phytase family protein</fullName>
    </recommendedName>
</protein>
<feature type="compositionally biased region" description="Polar residues" evidence="1">
    <location>
        <begin position="291"/>
        <end position="305"/>
    </location>
</feature>
<feature type="region of interest" description="Disordered" evidence="1">
    <location>
        <begin position="1"/>
        <end position="24"/>
    </location>
</feature>
<dbReference type="InterPro" id="IPR011041">
    <property type="entry name" value="Quinoprot_gluc/sorb_DH_b-prop"/>
</dbReference>
<accession>A0A5M7BB60</accession>
<dbReference type="Proteomes" id="UP000323946">
    <property type="component" value="Unassembled WGS sequence"/>
</dbReference>
<evidence type="ECO:0000313" key="4">
    <source>
        <dbReference type="Proteomes" id="UP000323946"/>
    </source>
</evidence>
<evidence type="ECO:0000256" key="2">
    <source>
        <dbReference type="SAM" id="Phobius"/>
    </source>
</evidence>
<keyword evidence="2" id="KW-0472">Membrane</keyword>
<evidence type="ECO:0000313" key="3">
    <source>
        <dbReference type="EMBL" id="KAA5826883.1"/>
    </source>
</evidence>
<feature type="compositionally biased region" description="Low complexity" evidence="1">
    <location>
        <begin position="1"/>
        <end position="17"/>
    </location>
</feature>
<gene>
    <name evidence="3" type="ORF">F1721_30475</name>
</gene>
<dbReference type="SUPFAM" id="SSF50952">
    <property type="entry name" value="Soluble quinoprotein glucose dehydrogenase"/>
    <property type="match status" value="1"/>
</dbReference>
<keyword evidence="4" id="KW-1185">Reference proteome</keyword>
<keyword evidence="2" id="KW-0812">Transmembrane</keyword>
<dbReference type="OrthoDB" id="9801244at2"/>
<evidence type="ECO:0000256" key="1">
    <source>
        <dbReference type="SAM" id="MobiDB-lite"/>
    </source>
</evidence>